<dbReference type="PANTHER" id="PTHR21198:SF7">
    <property type="entry name" value="ASPARTATE-GLUTAMATE RACEMASE FAMILY"/>
    <property type="match status" value="1"/>
</dbReference>
<gene>
    <name evidence="3" type="ORF">ACI6Q5_04625</name>
    <name evidence="4" type="ORF">XcodCFBP4690_08205</name>
</gene>
<dbReference type="SUPFAM" id="SSF53681">
    <property type="entry name" value="Aspartate/glutamate racemase"/>
    <property type="match status" value="2"/>
</dbReference>
<dbReference type="EMBL" id="JBJGBS010000012">
    <property type="protein sequence ID" value="MFO3704271.1"/>
    <property type="molecule type" value="Genomic_DNA"/>
</dbReference>
<dbReference type="GO" id="GO:0047661">
    <property type="term" value="F:amino-acid racemase activity"/>
    <property type="evidence" value="ECO:0007669"/>
    <property type="project" value="InterPro"/>
</dbReference>
<evidence type="ECO:0000313" key="5">
    <source>
        <dbReference type="Proteomes" id="UP000237872"/>
    </source>
</evidence>
<dbReference type="InterPro" id="IPR015942">
    <property type="entry name" value="Asp/Glu/hydantoin_racemase"/>
</dbReference>
<dbReference type="Gene3D" id="3.40.50.1860">
    <property type="match status" value="2"/>
</dbReference>
<dbReference type="InterPro" id="IPR001920">
    <property type="entry name" value="Asp/Glu_race"/>
</dbReference>
<organism evidence="4 5">
    <name type="scientific">Xanthomonas codiaei</name>
    <dbReference type="NCBI Taxonomy" id="56463"/>
    <lineage>
        <taxon>Bacteria</taxon>
        <taxon>Pseudomonadati</taxon>
        <taxon>Pseudomonadota</taxon>
        <taxon>Gammaproteobacteria</taxon>
        <taxon>Lysobacterales</taxon>
        <taxon>Lysobacteraceae</taxon>
        <taxon>Xanthomonas</taxon>
    </lineage>
</organism>
<dbReference type="NCBIfam" id="TIGR00035">
    <property type="entry name" value="asp_race"/>
    <property type="match status" value="1"/>
</dbReference>
<evidence type="ECO:0000313" key="4">
    <source>
        <dbReference type="EMBL" id="PPU64816.1"/>
    </source>
</evidence>
<dbReference type="Pfam" id="PF01177">
    <property type="entry name" value="Asp_Glu_race"/>
    <property type="match status" value="1"/>
</dbReference>
<dbReference type="InterPro" id="IPR004380">
    <property type="entry name" value="Asp_race"/>
</dbReference>
<keyword evidence="6" id="KW-1185">Reference proteome</keyword>
<evidence type="ECO:0000256" key="2">
    <source>
        <dbReference type="ARBA" id="ARBA00023235"/>
    </source>
</evidence>
<proteinExistence type="inferred from homology"/>
<dbReference type="Proteomes" id="UP001637990">
    <property type="component" value="Unassembled WGS sequence"/>
</dbReference>
<dbReference type="Proteomes" id="UP000237872">
    <property type="component" value="Unassembled WGS sequence"/>
</dbReference>
<evidence type="ECO:0000256" key="1">
    <source>
        <dbReference type="ARBA" id="ARBA00007847"/>
    </source>
</evidence>
<sequence length="239" mass="25511">MPPASTALKPVKTLGLIGGMSWESTQTYYRLINQAVRRDCGGLHSARLVLYSVDFQTIERLQQAGDWDAAGDAMADAARALQAAGAELLVLCTNTMHCVADAITAATPMPLLHIANATADALDAAGITRVGLLGTRFTMEQPFYRQRLQARGLQVLVPPEEARVQVHRVIYEELCQGVIQASSRLLFRRIMASLAADGAQAIVLGCTEIALLVDASDAQVPLFDTTALHAEAAARASLG</sequence>
<dbReference type="AlphaFoldDB" id="A0A2S7CT91"/>
<reference evidence="4 5" key="1">
    <citation type="submission" date="2016-08" db="EMBL/GenBank/DDBJ databases">
        <authorList>
            <person name="Seilhamer J.J."/>
        </authorList>
    </citation>
    <scope>NUCLEOTIDE SEQUENCE [LARGE SCALE GENOMIC DNA]</scope>
    <source>
        <strain evidence="4 5">CFBP4690</strain>
    </source>
</reference>
<dbReference type="EMBL" id="MDEC01000008">
    <property type="protein sequence ID" value="PPU64816.1"/>
    <property type="molecule type" value="Genomic_DNA"/>
</dbReference>
<protein>
    <submittedName>
        <fullName evidence="3 4">Aspartate/glutamate racemase</fullName>
    </submittedName>
</protein>
<evidence type="ECO:0000313" key="6">
    <source>
        <dbReference type="Proteomes" id="UP001637990"/>
    </source>
</evidence>
<comment type="caution">
    <text evidence="4">The sequence shown here is derived from an EMBL/GenBank/DDBJ whole genome shotgun (WGS) entry which is preliminary data.</text>
</comment>
<name>A0A2S7CT91_9XANT</name>
<evidence type="ECO:0000313" key="3">
    <source>
        <dbReference type="EMBL" id="MFO3704271.1"/>
    </source>
</evidence>
<reference evidence="3 6" key="2">
    <citation type="submission" date="2024-11" db="EMBL/GenBank/DDBJ databases">
        <title>Genome sequencing of Xanthomonas codiaei.</title>
        <authorList>
            <person name="Studholme D.J."/>
        </authorList>
    </citation>
    <scope>NUCLEOTIDE SEQUENCE [LARGE SCALE GENOMIC DNA]</scope>
    <source>
        <strain evidence="3 6">NCPPB 4350</strain>
    </source>
</reference>
<dbReference type="PANTHER" id="PTHR21198">
    <property type="entry name" value="GLUTAMATE RACEMASE"/>
    <property type="match status" value="1"/>
</dbReference>
<dbReference type="RefSeq" id="WP_104540489.1">
    <property type="nucleotide sequence ID" value="NZ_JBJGBS010000012.1"/>
</dbReference>
<comment type="similarity">
    <text evidence="1">Belongs to the aspartate/glutamate racemases family.</text>
</comment>
<accession>A0A2S7CT91</accession>
<keyword evidence="2" id="KW-0413">Isomerase</keyword>
<dbReference type="OrthoDB" id="9803739at2"/>